<proteinExistence type="predicted"/>
<evidence type="ECO:0000256" key="1">
    <source>
        <dbReference type="SAM" id="Coils"/>
    </source>
</evidence>
<reference evidence="4 5" key="1">
    <citation type="journal article" date="2013" name="Int. J. Syst. Evol. Microbiol.">
        <title>Ilumatobacter nonamiense sp. nov. and Ilumatobacter coccineum sp. nov., isolated from seashore sand.</title>
        <authorList>
            <person name="Matsumoto A."/>
            <person name="Kasai H."/>
            <person name="Matsuo Y."/>
            <person name="Shizuri Y."/>
            <person name="Ichikawa N."/>
            <person name="Fujita N."/>
            <person name="Omura S."/>
            <person name="Takahashi Y."/>
        </authorList>
    </citation>
    <scope>NUCLEOTIDE SEQUENCE [LARGE SCALE GENOMIC DNA]</scope>
    <source>
        <strain evidence="5">NBRC 103263 / KCTC 29153 / YM16-304</strain>
    </source>
</reference>
<dbReference type="AlphaFoldDB" id="A0A6C7E6Y7"/>
<dbReference type="Pfam" id="PF02591">
    <property type="entry name" value="Zn_ribbon_9"/>
    <property type="match status" value="1"/>
</dbReference>
<dbReference type="InterPro" id="IPR056003">
    <property type="entry name" value="CT398_CC_hairpin"/>
</dbReference>
<evidence type="ECO:0000313" key="5">
    <source>
        <dbReference type="Proteomes" id="UP000011863"/>
    </source>
</evidence>
<dbReference type="RefSeq" id="WP_015441457.1">
    <property type="nucleotide sequence ID" value="NC_020520.1"/>
</dbReference>
<dbReference type="Pfam" id="PF24481">
    <property type="entry name" value="CT398_CC"/>
    <property type="match status" value="1"/>
</dbReference>
<sequence length="252" mass="27272">MTTDPEATESSEPAAEVSPAERIAALQAADTEIDQLVHRRERLPERESLATASAAMKAWEAKRASMRNRLDELTGVIEKAESEAAELRQHKERLEAQMKTVIAPREAEALMHEMSTLDEQRDAVETVELEALEEQAALDDDLTVHLGLEAAHRDTMSRADEVLAGVVAEIDAEIAAITVRRDAARAELSDGLLARYDRVRTASGVAVATLSGHRCEGCHLDLSAAEIDDVKDEAAANGGIADCPQCGRMLVV</sequence>
<accession>A0A6C7E6Y7</accession>
<dbReference type="InterPro" id="IPR003743">
    <property type="entry name" value="Zf-RING_7"/>
</dbReference>
<gene>
    <name evidence="4" type="ORF">YM304_18960</name>
</gene>
<evidence type="ECO:0000259" key="3">
    <source>
        <dbReference type="Pfam" id="PF24481"/>
    </source>
</evidence>
<protein>
    <submittedName>
        <fullName evidence="4">Uncharacterized protein</fullName>
    </submittedName>
</protein>
<feature type="coiled-coil region" evidence="1">
    <location>
        <begin position="49"/>
        <end position="100"/>
    </location>
</feature>
<name>A0A6C7E6Y7_ILUCY</name>
<dbReference type="OrthoDB" id="9784388at2"/>
<dbReference type="Proteomes" id="UP000011863">
    <property type="component" value="Chromosome"/>
</dbReference>
<keyword evidence="1" id="KW-0175">Coiled coil</keyword>
<dbReference type="Gene3D" id="1.10.287.1490">
    <property type="match status" value="1"/>
</dbReference>
<feature type="domain" description="C4-type zinc ribbon" evidence="2">
    <location>
        <begin position="214"/>
        <end position="250"/>
    </location>
</feature>
<evidence type="ECO:0000313" key="4">
    <source>
        <dbReference type="EMBL" id="BAN02210.1"/>
    </source>
</evidence>
<organism evidence="4 5">
    <name type="scientific">Ilumatobacter coccineus (strain NBRC 103263 / KCTC 29153 / YM16-304)</name>
    <dbReference type="NCBI Taxonomy" id="1313172"/>
    <lineage>
        <taxon>Bacteria</taxon>
        <taxon>Bacillati</taxon>
        <taxon>Actinomycetota</taxon>
        <taxon>Acidimicrobiia</taxon>
        <taxon>Acidimicrobiales</taxon>
        <taxon>Ilumatobacteraceae</taxon>
        <taxon>Ilumatobacter</taxon>
    </lineage>
</organism>
<feature type="domain" description="CT398-like coiled coil hairpin" evidence="3">
    <location>
        <begin position="26"/>
        <end position="204"/>
    </location>
</feature>
<dbReference type="KEGG" id="aym:YM304_18960"/>
<dbReference type="EMBL" id="AP012057">
    <property type="protein sequence ID" value="BAN02210.1"/>
    <property type="molecule type" value="Genomic_DNA"/>
</dbReference>
<evidence type="ECO:0000259" key="2">
    <source>
        <dbReference type="Pfam" id="PF02591"/>
    </source>
</evidence>
<keyword evidence="5" id="KW-1185">Reference proteome</keyword>